<reference evidence="1 2" key="1">
    <citation type="journal article" date="2018" name="Front. Plant Sci.">
        <title>Red Clover (Trifolium pratense) and Zigzag Clover (T. medium) - A Picture of Genomic Similarities and Differences.</title>
        <authorList>
            <person name="Dluhosova J."/>
            <person name="Istvanek J."/>
            <person name="Nedelnik J."/>
            <person name="Repkova J."/>
        </authorList>
    </citation>
    <scope>NUCLEOTIDE SEQUENCE [LARGE SCALE GENOMIC DNA]</scope>
    <source>
        <strain evidence="2">cv. 10/8</strain>
        <tissue evidence="1">Leaf</tissue>
    </source>
</reference>
<protein>
    <submittedName>
        <fullName evidence="1">Uncharacterized protein</fullName>
    </submittedName>
</protein>
<proteinExistence type="predicted"/>
<dbReference type="EMBL" id="LXQA010478581">
    <property type="protein sequence ID" value="MCI54394.1"/>
    <property type="molecule type" value="Genomic_DNA"/>
</dbReference>
<dbReference type="Proteomes" id="UP000265520">
    <property type="component" value="Unassembled WGS sequence"/>
</dbReference>
<evidence type="ECO:0000313" key="1">
    <source>
        <dbReference type="EMBL" id="MCI54394.1"/>
    </source>
</evidence>
<evidence type="ECO:0000313" key="2">
    <source>
        <dbReference type="Proteomes" id="UP000265520"/>
    </source>
</evidence>
<accession>A0A392T1N3</accession>
<name>A0A392T1N3_9FABA</name>
<feature type="non-terminal residue" evidence="1">
    <location>
        <position position="54"/>
    </location>
</feature>
<comment type="caution">
    <text evidence="1">The sequence shown here is derived from an EMBL/GenBank/DDBJ whole genome shotgun (WGS) entry which is preliminary data.</text>
</comment>
<sequence>MFRGSLLYVVLEQRKFLAVVLEQRSPKLESLGKEVLNKVFGQGSHRLRSGQGSP</sequence>
<keyword evidence="2" id="KW-1185">Reference proteome</keyword>
<dbReference type="AlphaFoldDB" id="A0A392T1N3"/>
<organism evidence="1 2">
    <name type="scientific">Trifolium medium</name>
    <dbReference type="NCBI Taxonomy" id="97028"/>
    <lineage>
        <taxon>Eukaryota</taxon>
        <taxon>Viridiplantae</taxon>
        <taxon>Streptophyta</taxon>
        <taxon>Embryophyta</taxon>
        <taxon>Tracheophyta</taxon>
        <taxon>Spermatophyta</taxon>
        <taxon>Magnoliopsida</taxon>
        <taxon>eudicotyledons</taxon>
        <taxon>Gunneridae</taxon>
        <taxon>Pentapetalae</taxon>
        <taxon>rosids</taxon>
        <taxon>fabids</taxon>
        <taxon>Fabales</taxon>
        <taxon>Fabaceae</taxon>
        <taxon>Papilionoideae</taxon>
        <taxon>50 kb inversion clade</taxon>
        <taxon>NPAAA clade</taxon>
        <taxon>Hologalegina</taxon>
        <taxon>IRL clade</taxon>
        <taxon>Trifolieae</taxon>
        <taxon>Trifolium</taxon>
    </lineage>
</organism>